<proteinExistence type="predicted"/>
<dbReference type="AlphaFoldDB" id="A0A848KXE4"/>
<dbReference type="RefSeq" id="WP_170193366.1">
    <property type="nucleotide sequence ID" value="NZ_JABBNB010000005.1"/>
</dbReference>
<evidence type="ECO:0000313" key="1">
    <source>
        <dbReference type="EMBL" id="NMO00861.1"/>
    </source>
</evidence>
<gene>
    <name evidence="1" type="ORF">HH308_06495</name>
</gene>
<comment type="caution">
    <text evidence="1">The sequence shown here is derived from an EMBL/GenBank/DDBJ whole genome shotgun (WGS) entry which is preliminary data.</text>
</comment>
<keyword evidence="2" id="KW-1185">Reference proteome</keyword>
<protein>
    <submittedName>
        <fullName evidence="1">Uncharacterized protein</fullName>
    </submittedName>
</protein>
<organism evidence="1 2">
    <name type="scientific">Gordonia asplenii</name>
    <dbReference type="NCBI Taxonomy" id="2725283"/>
    <lineage>
        <taxon>Bacteria</taxon>
        <taxon>Bacillati</taxon>
        <taxon>Actinomycetota</taxon>
        <taxon>Actinomycetes</taxon>
        <taxon>Mycobacteriales</taxon>
        <taxon>Gordoniaceae</taxon>
        <taxon>Gordonia</taxon>
    </lineage>
</organism>
<name>A0A848KXE4_9ACTN</name>
<reference evidence="1 2" key="1">
    <citation type="submission" date="2020-04" db="EMBL/GenBank/DDBJ databases">
        <title>Gordonia sp. nov. TBRC 11910.</title>
        <authorList>
            <person name="Suriyachadkun C."/>
        </authorList>
    </citation>
    <scope>NUCLEOTIDE SEQUENCE [LARGE SCALE GENOMIC DNA]</scope>
    <source>
        <strain evidence="1 2">TBRC 11910</strain>
    </source>
</reference>
<dbReference type="Proteomes" id="UP000550729">
    <property type="component" value="Unassembled WGS sequence"/>
</dbReference>
<evidence type="ECO:0000313" key="2">
    <source>
        <dbReference type="Proteomes" id="UP000550729"/>
    </source>
</evidence>
<dbReference type="EMBL" id="JABBNB010000005">
    <property type="protein sequence ID" value="NMO00861.1"/>
    <property type="molecule type" value="Genomic_DNA"/>
</dbReference>
<sequence length="139" mass="15836">MQVPTIAADDAVEQIPRSQLNGYVVSRSPRLVLPQWLGEWPGLTVVVDWAQSRPAMEQWISRREMDCTAPGETTAWELCVCHRPDHPEEWPHEVWLDGGLSELRQALTATLTGQIEWDAVYGPKLLLNGWACVYGRWEQ</sequence>
<accession>A0A848KXE4</accession>